<evidence type="ECO:0000313" key="3">
    <source>
        <dbReference type="EMBL" id="KAJ9547481.1"/>
    </source>
</evidence>
<organism evidence="3 4">
    <name type="scientific">Centaurea solstitialis</name>
    <name type="common">yellow star-thistle</name>
    <dbReference type="NCBI Taxonomy" id="347529"/>
    <lineage>
        <taxon>Eukaryota</taxon>
        <taxon>Viridiplantae</taxon>
        <taxon>Streptophyta</taxon>
        <taxon>Embryophyta</taxon>
        <taxon>Tracheophyta</taxon>
        <taxon>Spermatophyta</taxon>
        <taxon>Magnoliopsida</taxon>
        <taxon>eudicotyledons</taxon>
        <taxon>Gunneridae</taxon>
        <taxon>Pentapetalae</taxon>
        <taxon>asterids</taxon>
        <taxon>campanulids</taxon>
        <taxon>Asterales</taxon>
        <taxon>Asteraceae</taxon>
        <taxon>Carduoideae</taxon>
        <taxon>Cardueae</taxon>
        <taxon>Centaureinae</taxon>
        <taxon>Centaurea</taxon>
    </lineage>
</organism>
<dbReference type="Proteomes" id="UP001172457">
    <property type="component" value="Chromosome 5"/>
</dbReference>
<protein>
    <recommendedName>
        <fullName evidence="2">Reverse transcriptase Ty1/copia-type domain-containing protein</fullName>
    </recommendedName>
</protein>
<evidence type="ECO:0000313" key="4">
    <source>
        <dbReference type="Proteomes" id="UP001172457"/>
    </source>
</evidence>
<feature type="compositionally biased region" description="Polar residues" evidence="1">
    <location>
        <begin position="7"/>
        <end position="20"/>
    </location>
</feature>
<dbReference type="AlphaFoldDB" id="A0AA38T2W3"/>
<keyword evidence="4" id="KW-1185">Reference proteome</keyword>
<sequence length="546" mass="61507">MKKNVLNRAQTTPQTLQSSHSHMKNQPKEEAHGQGDHQVGWPITKAAKKLSEEEDLNAMMVTEDDPVTFAEAMKSKKWREAMLAELDAIERNHTWELTELPTGIKAIGLKWLFKTKLNEEGDVEKIQGTTGGERLRTTLDTIRVIIATAAQHGWEVFQLDVKSAFLHGKLKETVFVQQPEGFIKKGEEEKVYRLKKALYGLKQAPKAWYSRIDGYFIREGFERCPNEHTLFTKSKEGKILIVSLYVDDLIFTGNDQSLCEEFKASMMLEFEMSDLGKMKHFLGIEVKQCREEFSSVKGVKNPMVPGSRLSKNDGGAKVDETLFKQVVGSLRYLTATRPDLMYAVGLISRFMSCPTMTHWMAAKRVLRYLKGTTDLGVFYKRGQSCLTLTAFSDSDYAGDLDDRRSTSGFVFMLGSGAVSWSSKKQTVVALSTTEAEYIAAALCASQCIWLRRVLEGIGGAEKTSTVIMCDNSSTIQLSKHPVFHGKSKHIDVRFHFLRDMVNDGIVELSYCNTEEQVADIMTKPLKLEQFVKLRRMLGVIEAAEVS</sequence>
<accession>A0AA38T2W3</accession>
<dbReference type="PANTHER" id="PTHR11439:SF517">
    <property type="entry name" value="CYSTEINE-RICH RLK (RECEPTOR-LIKE PROTEIN KINASE) 8"/>
    <property type="match status" value="1"/>
</dbReference>
<dbReference type="InterPro" id="IPR043502">
    <property type="entry name" value="DNA/RNA_pol_sf"/>
</dbReference>
<feature type="compositionally biased region" description="Basic and acidic residues" evidence="1">
    <location>
        <begin position="26"/>
        <end position="35"/>
    </location>
</feature>
<dbReference type="InterPro" id="IPR013103">
    <property type="entry name" value="RVT_2"/>
</dbReference>
<dbReference type="SUPFAM" id="SSF56672">
    <property type="entry name" value="DNA/RNA polymerases"/>
    <property type="match status" value="1"/>
</dbReference>
<dbReference type="EMBL" id="JARYMX010000005">
    <property type="protein sequence ID" value="KAJ9547481.1"/>
    <property type="molecule type" value="Genomic_DNA"/>
</dbReference>
<gene>
    <name evidence="3" type="ORF">OSB04_020024</name>
</gene>
<feature type="region of interest" description="Disordered" evidence="1">
    <location>
        <begin position="1"/>
        <end position="40"/>
    </location>
</feature>
<feature type="domain" description="Reverse transcriptase Ty1/copia-type" evidence="2">
    <location>
        <begin position="138"/>
        <end position="289"/>
    </location>
</feature>
<evidence type="ECO:0000259" key="2">
    <source>
        <dbReference type="Pfam" id="PF07727"/>
    </source>
</evidence>
<dbReference type="PANTHER" id="PTHR11439">
    <property type="entry name" value="GAG-POL-RELATED RETROTRANSPOSON"/>
    <property type="match status" value="1"/>
</dbReference>
<reference evidence="3" key="1">
    <citation type="submission" date="2023-03" db="EMBL/GenBank/DDBJ databases">
        <title>Chromosome-scale reference genome and RAD-based genetic map of yellow starthistle (Centaurea solstitialis) reveal putative structural variation and QTLs associated with invader traits.</title>
        <authorList>
            <person name="Reatini B."/>
            <person name="Cang F.A."/>
            <person name="Jiang Q."/>
            <person name="Mckibben M.T.W."/>
            <person name="Barker M.S."/>
            <person name="Rieseberg L.H."/>
            <person name="Dlugosch K.M."/>
        </authorList>
    </citation>
    <scope>NUCLEOTIDE SEQUENCE</scope>
    <source>
        <strain evidence="3">CAN-66</strain>
        <tissue evidence="3">Leaf</tissue>
    </source>
</reference>
<name>A0AA38T2W3_9ASTR</name>
<proteinExistence type="predicted"/>
<dbReference type="Pfam" id="PF07727">
    <property type="entry name" value="RVT_2"/>
    <property type="match status" value="1"/>
</dbReference>
<comment type="caution">
    <text evidence="3">The sequence shown here is derived from an EMBL/GenBank/DDBJ whole genome shotgun (WGS) entry which is preliminary data.</text>
</comment>
<evidence type="ECO:0000256" key="1">
    <source>
        <dbReference type="SAM" id="MobiDB-lite"/>
    </source>
</evidence>
<dbReference type="CDD" id="cd09272">
    <property type="entry name" value="RNase_HI_RT_Ty1"/>
    <property type="match status" value="1"/>
</dbReference>